<evidence type="ECO:0000313" key="2">
    <source>
        <dbReference type="Proteomes" id="UP000265618"/>
    </source>
</evidence>
<dbReference type="Proteomes" id="UP000265618">
    <property type="component" value="Unassembled WGS sequence"/>
</dbReference>
<evidence type="ECO:0000313" key="1">
    <source>
        <dbReference type="EMBL" id="GIQ92754.1"/>
    </source>
</evidence>
<accession>A0A9K3DC31</accession>
<proteinExistence type="predicted"/>
<name>A0A9K3DC31_9EUKA</name>
<gene>
    <name evidence="1" type="ORF">KIPB_016705</name>
</gene>
<sequence length="57" mass="6371">MNITPLRVLDAMNIFPSNPVVFMAQSTMKSFASQSAKDHYKLVAQATLVSQHHAKLR</sequence>
<protein>
    <submittedName>
        <fullName evidence="1">Uncharacterized protein</fullName>
    </submittedName>
</protein>
<feature type="non-terminal residue" evidence="1">
    <location>
        <position position="1"/>
    </location>
</feature>
<keyword evidence="2" id="KW-1185">Reference proteome</keyword>
<organism evidence="1 2">
    <name type="scientific">Kipferlia bialata</name>
    <dbReference type="NCBI Taxonomy" id="797122"/>
    <lineage>
        <taxon>Eukaryota</taxon>
        <taxon>Metamonada</taxon>
        <taxon>Carpediemonas-like organisms</taxon>
        <taxon>Kipferlia</taxon>
    </lineage>
</organism>
<reference evidence="1 2" key="1">
    <citation type="journal article" date="2018" name="PLoS ONE">
        <title>The draft genome of Kipferlia bialata reveals reductive genome evolution in fornicate parasites.</title>
        <authorList>
            <person name="Tanifuji G."/>
            <person name="Takabayashi S."/>
            <person name="Kume K."/>
            <person name="Takagi M."/>
            <person name="Nakayama T."/>
            <person name="Kamikawa R."/>
            <person name="Inagaki Y."/>
            <person name="Hashimoto T."/>
        </authorList>
    </citation>
    <scope>NUCLEOTIDE SEQUENCE [LARGE SCALE GENOMIC DNA]</scope>
    <source>
        <strain evidence="1">NY0173</strain>
    </source>
</reference>
<dbReference type="EMBL" id="BDIP01010459">
    <property type="protein sequence ID" value="GIQ92754.1"/>
    <property type="molecule type" value="Genomic_DNA"/>
</dbReference>
<comment type="caution">
    <text evidence="1">The sequence shown here is derived from an EMBL/GenBank/DDBJ whole genome shotgun (WGS) entry which is preliminary data.</text>
</comment>
<dbReference type="AlphaFoldDB" id="A0A9K3DC31"/>